<keyword evidence="1" id="KW-0732">Signal</keyword>
<dbReference type="AlphaFoldDB" id="A0AAD1IFZ9"/>
<dbReference type="PIRSF" id="PIRSF021591">
    <property type="entry name" value="UCP021591"/>
    <property type="match status" value="1"/>
</dbReference>
<protein>
    <recommendedName>
        <fullName evidence="4">Secreted protein</fullName>
    </recommendedName>
</protein>
<gene>
    <name evidence="2" type="ORF">MLIT_05870</name>
</gene>
<feature type="signal peptide" evidence="1">
    <location>
        <begin position="1"/>
        <end position="26"/>
    </location>
</feature>
<dbReference type="InterPro" id="IPR016793">
    <property type="entry name" value="UCP021591"/>
</dbReference>
<organism evidence="2 3">
    <name type="scientific">Mycolicibacterium litorale</name>
    <dbReference type="NCBI Taxonomy" id="758802"/>
    <lineage>
        <taxon>Bacteria</taxon>
        <taxon>Bacillati</taxon>
        <taxon>Actinomycetota</taxon>
        <taxon>Actinomycetes</taxon>
        <taxon>Mycobacteriales</taxon>
        <taxon>Mycobacteriaceae</taxon>
        <taxon>Mycolicibacterium</taxon>
    </lineage>
</organism>
<keyword evidence="3" id="KW-1185">Reference proteome</keyword>
<dbReference type="RefSeq" id="WP_134059830.1">
    <property type="nucleotide sequence ID" value="NZ_AP022586.1"/>
</dbReference>
<name>A0AAD1IFZ9_9MYCO</name>
<dbReference type="Proteomes" id="UP000466607">
    <property type="component" value="Chromosome"/>
</dbReference>
<accession>A0AAD1IFZ9</accession>
<evidence type="ECO:0000256" key="1">
    <source>
        <dbReference type="SAM" id="SignalP"/>
    </source>
</evidence>
<proteinExistence type="predicted"/>
<evidence type="ECO:0000313" key="2">
    <source>
        <dbReference type="EMBL" id="BBY14995.1"/>
    </source>
</evidence>
<evidence type="ECO:0000313" key="3">
    <source>
        <dbReference type="Proteomes" id="UP000466607"/>
    </source>
</evidence>
<sequence>MRTTMAISAAMVLVGGALGTAAPATAQPVMHEVRYTVTADAPFYGDIYYRDVEPPNFSEYSHNPYIFSPKAEADIAPDRPWVLETRLADPARWAMVLVQSGESPELQAPTLRCELAVDGTVVKTDSGTRGALCSIRAW</sequence>
<dbReference type="EMBL" id="AP022586">
    <property type="protein sequence ID" value="BBY14995.1"/>
    <property type="molecule type" value="Genomic_DNA"/>
</dbReference>
<evidence type="ECO:0008006" key="4">
    <source>
        <dbReference type="Google" id="ProtNLM"/>
    </source>
</evidence>
<reference evidence="2 3" key="1">
    <citation type="journal article" date="2019" name="Emerg. Microbes Infect.">
        <title>Comprehensive subspecies identification of 175 nontuberculous mycobacteria species based on 7547 genomic profiles.</title>
        <authorList>
            <person name="Matsumoto Y."/>
            <person name="Kinjo T."/>
            <person name="Motooka D."/>
            <person name="Nabeya D."/>
            <person name="Jung N."/>
            <person name="Uechi K."/>
            <person name="Horii T."/>
            <person name="Iida T."/>
            <person name="Fujita J."/>
            <person name="Nakamura S."/>
        </authorList>
    </citation>
    <scope>NUCLEOTIDE SEQUENCE [LARGE SCALE GENOMIC DNA]</scope>
    <source>
        <strain evidence="2 3">JCM 17423</strain>
    </source>
</reference>
<feature type="chain" id="PRO_5041925721" description="Secreted protein" evidence="1">
    <location>
        <begin position="27"/>
        <end position="138"/>
    </location>
</feature>